<evidence type="ECO:0000313" key="1">
    <source>
        <dbReference type="EMBL" id="KAJ8115690.1"/>
    </source>
</evidence>
<proteinExistence type="predicted"/>
<comment type="caution">
    <text evidence="1">The sequence shown here is derived from an EMBL/GenBank/DDBJ whole genome shotgun (WGS) entry which is preliminary data.</text>
</comment>
<gene>
    <name evidence="1" type="ORF">OPT61_g2721</name>
</gene>
<accession>A0ACC2IKJ4</accession>
<reference evidence="1" key="1">
    <citation type="submission" date="2022-11" db="EMBL/GenBank/DDBJ databases">
        <title>Genome Sequence of Boeremia exigua.</title>
        <authorList>
            <person name="Buettner E."/>
        </authorList>
    </citation>
    <scope>NUCLEOTIDE SEQUENCE</scope>
    <source>
        <strain evidence="1">CU02</strain>
    </source>
</reference>
<name>A0ACC2IKJ4_9PLEO</name>
<sequence>MLLTAPRKRSTPDIAQQRLNVMATNNKACTNAPYELLYWPGLPGRGEYIRLVFEAAGVSYKDTANESDDGVKAVLALIDSSSLGTDGSPPIFAPPALRIPGEGPDGKPLLIYQTPSILSYLGPKLNLAGANEAEAQWILSHTLTALDLNNEAHDTHHPIAVGDYYEQQKEESLKKAKSFREARIPKFLGFFERVLKSNEEKGKGKYLVGDKLSYADTTLWHVLSGLLFAFPKEMEVRKGDFELLYGTFYDSVKEAKGIKEYLASDRRPPFGNGVFRHYPELDLRLVLSGRLGELEVDALAGEALVDLRVGVEPVVNTAALLLVENDLEDLGAVLTGAEALANNLDGVDEVGQDGVVDSGEGPGLGALLGLAGAGPVGALGAGQDAAGSNDQDVAVRELLLELTGETSTCQYTSARILGEELRLPLLGLVPSLEERDGDEDDNSLTSVTNLDLRILVSANCAAQCPPPLRSKYGYGFAWCASARGAVGGGLSYLAGRDELQRAQRALQVGDIVLERKTCVGDAGLDLGRALPRGAVGGDLVQGVGRHVGGWRASWCARGAQYNVVLQSLFVSIVRPHSATSSRLLQAVAFTLTTSSTSSVGGTGMVPTPRAVVTNLSSSIVFPPHLHQLIDHHMHAAYDVFDITPTAEYLALLGDVGYTEDVGLIKFLRKHLAKFKTIFYVLGNHEPYHSSYAASKQHLLALQAETEQASGKFVLLDQTRYDLSPTVSILGCTLFSNITAAQKDFVNFGLNDFYHIENWTVDEHVQKHESELRWLNAEVQKLTEESDRKIVIMSHYSPTDDARAIDPKHKSSNISSGFMTDLSQEICFSSERVAVWAFGHTHFNCDFEHDTHRTRLVTNQRGYYFAQSNGFDQGKIIEL</sequence>
<organism evidence="1 2">
    <name type="scientific">Boeremia exigua</name>
    <dbReference type="NCBI Taxonomy" id="749465"/>
    <lineage>
        <taxon>Eukaryota</taxon>
        <taxon>Fungi</taxon>
        <taxon>Dikarya</taxon>
        <taxon>Ascomycota</taxon>
        <taxon>Pezizomycotina</taxon>
        <taxon>Dothideomycetes</taxon>
        <taxon>Pleosporomycetidae</taxon>
        <taxon>Pleosporales</taxon>
        <taxon>Pleosporineae</taxon>
        <taxon>Didymellaceae</taxon>
        <taxon>Boeremia</taxon>
    </lineage>
</organism>
<keyword evidence="2" id="KW-1185">Reference proteome</keyword>
<dbReference type="Proteomes" id="UP001153331">
    <property type="component" value="Unassembled WGS sequence"/>
</dbReference>
<evidence type="ECO:0000313" key="2">
    <source>
        <dbReference type="Proteomes" id="UP001153331"/>
    </source>
</evidence>
<dbReference type="EMBL" id="JAPHNI010000127">
    <property type="protein sequence ID" value="KAJ8115690.1"/>
    <property type="molecule type" value="Genomic_DNA"/>
</dbReference>
<protein>
    <submittedName>
        <fullName evidence="1">Uncharacterized protein</fullName>
    </submittedName>
</protein>